<accession>A0A914PPQ1</accession>
<evidence type="ECO:0000256" key="1">
    <source>
        <dbReference type="SAM" id="MobiDB-lite"/>
    </source>
</evidence>
<sequence>MLKAMFTFILFILTLTAISLLYRLEVTPENVSTYIVIAVVFLAVVTMLAAICFAISVKLRRRYNSQIPDDHISRIDEPSTGNPTITSRPTLNQDILYMIQRLQQFPEAVIRTLPTYNKAMFSSRPVRVKKQESTDPQLPPEYITVTSPPLTTAEDPAPPSYPNTLNRGMTRSVSFHPFQPSAASTSSTYP</sequence>
<organism evidence="3 4">
    <name type="scientific">Panagrolaimus davidi</name>
    <dbReference type="NCBI Taxonomy" id="227884"/>
    <lineage>
        <taxon>Eukaryota</taxon>
        <taxon>Metazoa</taxon>
        <taxon>Ecdysozoa</taxon>
        <taxon>Nematoda</taxon>
        <taxon>Chromadorea</taxon>
        <taxon>Rhabditida</taxon>
        <taxon>Tylenchina</taxon>
        <taxon>Panagrolaimomorpha</taxon>
        <taxon>Panagrolaimoidea</taxon>
        <taxon>Panagrolaimidae</taxon>
        <taxon>Panagrolaimus</taxon>
    </lineage>
</organism>
<evidence type="ECO:0000313" key="4">
    <source>
        <dbReference type="WBParaSite" id="PDA_v2.g2053.t1"/>
    </source>
</evidence>
<feature type="compositionally biased region" description="Polar residues" evidence="1">
    <location>
        <begin position="181"/>
        <end position="190"/>
    </location>
</feature>
<dbReference type="WBParaSite" id="PDA_v2.g2053.t1">
    <property type="protein sequence ID" value="PDA_v2.g2053.t1"/>
    <property type="gene ID" value="PDA_v2.g2053"/>
</dbReference>
<evidence type="ECO:0000256" key="2">
    <source>
        <dbReference type="SAM" id="Phobius"/>
    </source>
</evidence>
<keyword evidence="2" id="KW-0812">Transmembrane</keyword>
<dbReference type="Proteomes" id="UP000887578">
    <property type="component" value="Unplaced"/>
</dbReference>
<evidence type="ECO:0000313" key="3">
    <source>
        <dbReference type="Proteomes" id="UP000887578"/>
    </source>
</evidence>
<name>A0A914PPQ1_9BILA</name>
<protein>
    <submittedName>
        <fullName evidence="4">Uncharacterized protein</fullName>
    </submittedName>
</protein>
<keyword evidence="2" id="KW-1133">Transmembrane helix</keyword>
<feature type="transmembrane region" description="Helical" evidence="2">
    <location>
        <begin position="33"/>
        <end position="57"/>
    </location>
</feature>
<feature type="compositionally biased region" description="Polar residues" evidence="1">
    <location>
        <begin position="162"/>
        <end position="173"/>
    </location>
</feature>
<proteinExistence type="predicted"/>
<feature type="region of interest" description="Disordered" evidence="1">
    <location>
        <begin position="124"/>
        <end position="190"/>
    </location>
</feature>
<reference evidence="4" key="1">
    <citation type="submission" date="2022-11" db="UniProtKB">
        <authorList>
            <consortium name="WormBaseParasite"/>
        </authorList>
    </citation>
    <scope>IDENTIFICATION</scope>
</reference>
<keyword evidence="3" id="KW-1185">Reference proteome</keyword>
<keyword evidence="2" id="KW-0472">Membrane</keyword>
<dbReference type="AlphaFoldDB" id="A0A914PPQ1"/>